<evidence type="ECO:0000313" key="2">
    <source>
        <dbReference type="EMBL" id="OGK24118.1"/>
    </source>
</evidence>
<dbReference type="AlphaFoldDB" id="A0A1F7GYZ9"/>
<comment type="caution">
    <text evidence="2">The sequence shown here is derived from an EMBL/GenBank/DDBJ whole genome shotgun (WGS) entry which is preliminary data.</text>
</comment>
<reference evidence="2 3" key="1">
    <citation type="journal article" date="2016" name="Nat. Commun.">
        <title>Thousands of microbial genomes shed light on interconnected biogeochemical processes in an aquifer system.</title>
        <authorList>
            <person name="Anantharaman K."/>
            <person name="Brown C.T."/>
            <person name="Hug L.A."/>
            <person name="Sharon I."/>
            <person name="Castelle C.J."/>
            <person name="Probst A.J."/>
            <person name="Thomas B.C."/>
            <person name="Singh A."/>
            <person name="Wilkins M.J."/>
            <person name="Karaoz U."/>
            <person name="Brodie E.L."/>
            <person name="Williams K.H."/>
            <person name="Hubbard S.S."/>
            <person name="Banfield J.F."/>
        </authorList>
    </citation>
    <scope>NUCLEOTIDE SEQUENCE [LARGE SCALE GENOMIC DNA]</scope>
</reference>
<dbReference type="Proteomes" id="UP000177913">
    <property type="component" value="Unassembled WGS sequence"/>
</dbReference>
<keyword evidence="1" id="KW-0732">Signal</keyword>
<dbReference type="EMBL" id="MFZO01000039">
    <property type="protein sequence ID" value="OGK24118.1"/>
    <property type="molecule type" value="Genomic_DNA"/>
</dbReference>
<protein>
    <submittedName>
        <fullName evidence="2">Uncharacterized protein</fullName>
    </submittedName>
</protein>
<gene>
    <name evidence="2" type="ORF">A3C25_05405</name>
</gene>
<evidence type="ECO:0000256" key="1">
    <source>
        <dbReference type="SAM" id="SignalP"/>
    </source>
</evidence>
<feature type="signal peptide" evidence="1">
    <location>
        <begin position="1"/>
        <end position="24"/>
    </location>
</feature>
<feature type="chain" id="PRO_5009529227" evidence="1">
    <location>
        <begin position="25"/>
        <end position="204"/>
    </location>
</feature>
<sequence>MKKLFTLIAFVVLVTAFFAGPAFANGSCDTIKDGTITDSAGNPVVSGYDQYGYNYQAHMFNGTYDSVDRVWGDISYTGDDSDPPNATVDDKLIMKWSDAWLSNVDCDLNGKLDRGLVDGTVGGTSKGWLTNHAEGDYDSDGNGTQDAHYSYFVKIVWVGPGGSLWGEYEIVEKVLNDPAGGMTGLLNKVAGPGLGLNDQWTTTP</sequence>
<organism evidence="2 3">
    <name type="scientific">Candidatus Roizmanbacteria bacterium RIFCSPHIGHO2_02_FULL_38_11</name>
    <dbReference type="NCBI Taxonomy" id="1802039"/>
    <lineage>
        <taxon>Bacteria</taxon>
        <taxon>Candidatus Roizmaniibacteriota</taxon>
    </lineage>
</organism>
<proteinExistence type="predicted"/>
<name>A0A1F7GYZ9_9BACT</name>
<evidence type="ECO:0000313" key="3">
    <source>
        <dbReference type="Proteomes" id="UP000177913"/>
    </source>
</evidence>
<accession>A0A1F7GYZ9</accession>